<evidence type="ECO:0000256" key="2">
    <source>
        <dbReference type="ARBA" id="ARBA00023235"/>
    </source>
</evidence>
<organism evidence="3 4">
    <name type="scientific">Bordetella ansorpii</name>
    <dbReference type="NCBI Taxonomy" id="288768"/>
    <lineage>
        <taxon>Bacteria</taxon>
        <taxon>Pseudomonadati</taxon>
        <taxon>Pseudomonadota</taxon>
        <taxon>Betaproteobacteria</taxon>
        <taxon>Burkholderiales</taxon>
        <taxon>Alcaligenaceae</taxon>
        <taxon>Bordetella</taxon>
    </lineage>
</organism>
<dbReference type="NCBIfam" id="TIGR00654">
    <property type="entry name" value="PhzF_family"/>
    <property type="match status" value="1"/>
</dbReference>
<dbReference type="GO" id="GO:0016853">
    <property type="term" value="F:isomerase activity"/>
    <property type="evidence" value="ECO:0007669"/>
    <property type="project" value="UniProtKB-KW"/>
</dbReference>
<keyword evidence="2 3" id="KW-0413">Isomerase</keyword>
<dbReference type="STRING" id="288768.SAMEA3906486_00885"/>
<comment type="similarity">
    <text evidence="1">Belongs to the PhzF family.</text>
</comment>
<dbReference type="Pfam" id="PF02567">
    <property type="entry name" value="PhzC-PhzF"/>
    <property type="match status" value="1"/>
</dbReference>
<keyword evidence="4" id="KW-1185">Reference proteome</keyword>
<protein>
    <submittedName>
        <fullName evidence="3">Oxidoreductase</fullName>
        <ecNumber evidence="3">5.1.-.-</ecNumber>
    </submittedName>
</protein>
<dbReference type="Gene3D" id="3.10.310.10">
    <property type="entry name" value="Diaminopimelate Epimerase, Chain A, domain 1"/>
    <property type="match status" value="2"/>
</dbReference>
<evidence type="ECO:0000256" key="1">
    <source>
        <dbReference type="ARBA" id="ARBA00008270"/>
    </source>
</evidence>
<dbReference type="EMBL" id="FKIF01000002">
    <property type="protein sequence ID" value="SAI66293.1"/>
    <property type="molecule type" value="Genomic_DNA"/>
</dbReference>
<evidence type="ECO:0000313" key="3">
    <source>
        <dbReference type="EMBL" id="SAI66293.1"/>
    </source>
</evidence>
<dbReference type="PANTHER" id="PTHR13774">
    <property type="entry name" value="PHENAZINE BIOSYNTHESIS PROTEIN"/>
    <property type="match status" value="1"/>
</dbReference>
<dbReference type="EC" id="5.1.-.-" evidence="3"/>
<dbReference type="AlphaFoldDB" id="A0A157S7S4"/>
<dbReference type="InterPro" id="IPR003719">
    <property type="entry name" value="Phenazine_PhzF-like"/>
</dbReference>
<dbReference type="SUPFAM" id="SSF54506">
    <property type="entry name" value="Diaminopimelate epimerase-like"/>
    <property type="match status" value="1"/>
</dbReference>
<dbReference type="PANTHER" id="PTHR13774:SF39">
    <property type="entry name" value="BIOSYNTHESIS PROTEIN, PUTATIVE-RELATED"/>
    <property type="match status" value="1"/>
</dbReference>
<proteinExistence type="inferred from homology"/>
<sequence length="353" mass="38109">MSQLSFSEAEFSGKRKQTRREKFLGEMERTVPWDYLAGEIAKHYPQAGKPGRQPYPIETMQAPGGARGRMTQRKDMDVQHIAAFSAASSGGNPAGVVICETLPPADEMQRVAQQVGYSETVFAAPLQDGWRVRYFSPLVEVDFCGHATIALGAALAKRQGSGTFALQLNQAEITVDGYDSQAGWSASFRSPPTRSGGAPQPLLQEALALFKLHQADLDPRIPPALAHAGANHLVLALRSRDALRRMNYDIAQGQALASREDLTTFCLVYAEQDQHFHVRNPFPLGGVFEDPATGAAAAALGGYLRDIGWPHGASIRIDQGDDMGVPCRIRADIGAASGEGIRVSGNARLMTRP</sequence>
<reference evidence="3 4" key="1">
    <citation type="submission" date="2016-04" db="EMBL/GenBank/DDBJ databases">
        <authorList>
            <consortium name="Pathogen Informatics"/>
        </authorList>
    </citation>
    <scope>NUCLEOTIDE SEQUENCE [LARGE SCALE GENOMIC DNA]</scope>
    <source>
        <strain evidence="3 4">H050680373</strain>
    </source>
</reference>
<dbReference type="GO" id="GO:0005737">
    <property type="term" value="C:cytoplasm"/>
    <property type="evidence" value="ECO:0007669"/>
    <property type="project" value="TreeGrafter"/>
</dbReference>
<accession>A0A157S7S4</accession>
<name>A0A157S7S4_9BORD</name>
<dbReference type="Proteomes" id="UP000076848">
    <property type="component" value="Unassembled WGS sequence"/>
</dbReference>
<dbReference type="RefSeq" id="WP_330999991.1">
    <property type="nucleotide sequence ID" value="NZ_FKIF01000002.1"/>
</dbReference>
<gene>
    <name evidence="3" type="primary">yddE_1</name>
    <name evidence="3" type="ORF">SAMEA3906486_00885</name>
</gene>
<evidence type="ECO:0000313" key="4">
    <source>
        <dbReference type="Proteomes" id="UP000076848"/>
    </source>
</evidence>